<dbReference type="GO" id="GO:0071555">
    <property type="term" value="P:cell wall organization"/>
    <property type="evidence" value="ECO:0007669"/>
    <property type="project" value="TreeGrafter"/>
</dbReference>
<evidence type="ECO:0000256" key="1">
    <source>
        <dbReference type="ARBA" id="ARBA00004370"/>
    </source>
</evidence>
<evidence type="ECO:0000256" key="5">
    <source>
        <dbReference type="SAM" id="Phobius"/>
    </source>
</evidence>
<dbReference type="InterPro" id="IPR001460">
    <property type="entry name" value="PCN-bd_Tpept"/>
</dbReference>
<dbReference type="Gene3D" id="3.90.1310.10">
    <property type="entry name" value="Penicillin-binding protein 2a (Domain 2)"/>
    <property type="match status" value="1"/>
</dbReference>
<evidence type="ECO:0000259" key="6">
    <source>
        <dbReference type="PROSITE" id="PS51178"/>
    </source>
</evidence>
<reference evidence="7 8" key="1">
    <citation type="submission" date="2016-03" db="EMBL/GenBank/DDBJ databases">
        <title>Speciation and ecological success in dimly lit waters: horizontal gene transfer in a green sulfur bacteria bloom unveiled by metagenomic assembly.</title>
        <authorList>
            <person name="Llorens-Mares T."/>
            <person name="Liu Z."/>
            <person name="Allen L.Z."/>
            <person name="Rusch D.B."/>
            <person name="Craig M.T."/>
            <person name="Dupont C.L."/>
            <person name="Bryant D.A."/>
            <person name="Casamayor E.O."/>
        </authorList>
    </citation>
    <scope>NUCLEOTIDE SEQUENCE [LARGE SCALE GENOMIC DNA]</scope>
    <source>
        <strain evidence="7">CIII</strain>
    </source>
</reference>
<feature type="region of interest" description="Disordered" evidence="4">
    <location>
        <begin position="636"/>
        <end position="673"/>
    </location>
</feature>
<dbReference type="RefSeq" id="WP_303680856.1">
    <property type="nucleotide sequence ID" value="NZ_LVWG01000016.1"/>
</dbReference>
<keyword evidence="2" id="KW-0121">Carboxypeptidase</keyword>
<evidence type="ECO:0000256" key="3">
    <source>
        <dbReference type="ARBA" id="ARBA00023136"/>
    </source>
</evidence>
<keyword evidence="3 5" id="KW-0472">Membrane</keyword>
<dbReference type="InterPro" id="IPR050515">
    <property type="entry name" value="Beta-lactam/transpept"/>
</dbReference>
<comment type="caution">
    <text evidence="7">The sequence shown here is derived from an EMBL/GenBank/DDBJ whole genome shotgun (WGS) entry which is preliminary data.</text>
</comment>
<dbReference type="Pfam" id="PF03793">
    <property type="entry name" value="PASTA"/>
    <property type="match status" value="1"/>
</dbReference>
<comment type="subcellular location">
    <subcellularLocation>
        <location evidence="1">Membrane</location>
    </subcellularLocation>
</comment>
<gene>
    <name evidence="7" type="ORF">A3K90_00065</name>
</gene>
<proteinExistence type="predicted"/>
<dbReference type="Proteomes" id="UP000076481">
    <property type="component" value="Unassembled WGS sequence"/>
</dbReference>
<dbReference type="CDD" id="cd06575">
    <property type="entry name" value="PASTA_Pbp2x-like_2"/>
    <property type="match status" value="1"/>
</dbReference>
<dbReference type="Gene3D" id="3.30.450.330">
    <property type="match status" value="1"/>
</dbReference>
<evidence type="ECO:0000313" key="7">
    <source>
        <dbReference type="EMBL" id="KZK74915.1"/>
    </source>
</evidence>
<evidence type="ECO:0000256" key="4">
    <source>
        <dbReference type="SAM" id="MobiDB-lite"/>
    </source>
</evidence>
<dbReference type="Pfam" id="PF03717">
    <property type="entry name" value="PBP_dimer"/>
    <property type="match status" value="1"/>
</dbReference>
<dbReference type="Gene3D" id="3.30.10.20">
    <property type="match status" value="1"/>
</dbReference>
<dbReference type="SMART" id="SM00740">
    <property type="entry name" value="PASTA"/>
    <property type="match status" value="1"/>
</dbReference>
<name>A0A165M7U6_PELLU</name>
<keyword evidence="5" id="KW-0812">Transmembrane</keyword>
<dbReference type="InterPro" id="IPR036138">
    <property type="entry name" value="PBP_dimer_sf"/>
</dbReference>
<accession>A0A165M7U6</accession>
<feature type="domain" description="PASTA" evidence="6">
    <location>
        <begin position="604"/>
        <end position="665"/>
    </location>
</feature>
<dbReference type="GO" id="GO:0004180">
    <property type="term" value="F:carboxypeptidase activity"/>
    <property type="evidence" value="ECO:0007669"/>
    <property type="project" value="UniProtKB-KW"/>
</dbReference>
<dbReference type="SUPFAM" id="SSF56519">
    <property type="entry name" value="Penicillin binding protein dimerisation domain"/>
    <property type="match status" value="1"/>
</dbReference>
<dbReference type="SUPFAM" id="SSF54184">
    <property type="entry name" value="Penicillin-binding protein 2x (pbp-2x), c-terminal domain"/>
    <property type="match status" value="1"/>
</dbReference>
<evidence type="ECO:0000313" key="8">
    <source>
        <dbReference type="Proteomes" id="UP000076481"/>
    </source>
</evidence>
<dbReference type="EMBL" id="LVWG01000016">
    <property type="protein sequence ID" value="KZK74915.1"/>
    <property type="molecule type" value="Genomic_DNA"/>
</dbReference>
<dbReference type="PANTHER" id="PTHR30627:SF1">
    <property type="entry name" value="PEPTIDOGLYCAN D,D-TRANSPEPTIDASE FTSI"/>
    <property type="match status" value="1"/>
</dbReference>
<dbReference type="PANTHER" id="PTHR30627">
    <property type="entry name" value="PEPTIDOGLYCAN D,D-TRANSPEPTIDASE"/>
    <property type="match status" value="1"/>
</dbReference>
<keyword evidence="5" id="KW-1133">Transmembrane helix</keyword>
<dbReference type="Pfam" id="PF00905">
    <property type="entry name" value="Transpeptidase"/>
    <property type="match status" value="1"/>
</dbReference>
<dbReference type="GO" id="GO:0005886">
    <property type="term" value="C:plasma membrane"/>
    <property type="evidence" value="ECO:0007669"/>
    <property type="project" value="TreeGrafter"/>
</dbReference>
<feature type="transmembrane region" description="Helical" evidence="5">
    <location>
        <begin position="21"/>
        <end position="38"/>
    </location>
</feature>
<keyword evidence="2" id="KW-0645">Protease</keyword>
<dbReference type="SUPFAM" id="SSF56601">
    <property type="entry name" value="beta-lactamase/transpeptidase-like"/>
    <property type="match status" value="1"/>
</dbReference>
<dbReference type="InterPro" id="IPR012338">
    <property type="entry name" value="Beta-lactam/transpept-like"/>
</dbReference>
<evidence type="ECO:0000256" key="2">
    <source>
        <dbReference type="ARBA" id="ARBA00022645"/>
    </source>
</evidence>
<dbReference type="GO" id="GO:0008658">
    <property type="term" value="F:penicillin binding"/>
    <property type="evidence" value="ECO:0007669"/>
    <property type="project" value="InterPro"/>
</dbReference>
<sequence>MNEERIEMHGSDRGFGRRIGVLMLLFAFFMTAIIAMLFKIQVVNGSIYKDKAARQYERVVTSTARRGDILDRHGRMLAESIESVSFYADPKVVRRTPLFDSKGRPVNDPRTRRQKTFDNSGAIATLFARHLGGSRAPYLKELRRKRGNAVLGRKVPIAKALPLLQEKIPGVWNDREHQRYYLNVAAQLIGLTGSGNRGTSGLELQLDRELRGTDGTTIYQRTATGNRYPAPDARQEAAVTGNTVELTIDADIQSIVEDELAGIVERYNASAATGIVMNVRTGEVLAMANNPTFNLNNRATWTAEKARNRSVTDSFEPGSTFKIVMATAATEKLGRKAEDMVFAHNGVMPIFNLRITDHEPYGNITFREAVMYSSNIVSANTAMEVGRETFYDYVCRFGFGKKTGIGLIGELPGSVRPLEKWDGTTLPWMGYGYQVMTTPLQILQAYAALANGGERMRPFIIRRIADAGGRTVRSFEPEGVGRVMSEKSAAYIGTEYFKAVVDSGTAVSASLQGISVAGKTGTARRASGGSYRTAVYVSSFVGYFPVEDPLYAIIVLVEDPKPAYYASTVAAPSFRSIASRMIACSSEMQKNLSIRSSEQAELNRIVSVAVPELRGMPREEAERLLKWLGLSMEYSGPQDGLVRSQSEAPGTKVEERRKIRVTLAHSKRNRNPS</sequence>
<dbReference type="InterPro" id="IPR005543">
    <property type="entry name" value="PASTA_dom"/>
</dbReference>
<protein>
    <submittedName>
        <fullName evidence="7">Peptidoglycan glycosyltransferase</fullName>
    </submittedName>
</protein>
<dbReference type="PROSITE" id="PS51178">
    <property type="entry name" value="PASTA"/>
    <property type="match status" value="1"/>
</dbReference>
<dbReference type="AlphaFoldDB" id="A0A165M7U6"/>
<dbReference type="GO" id="GO:0016740">
    <property type="term" value="F:transferase activity"/>
    <property type="evidence" value="ECO:0007669"/>
    <property type="project" value="UniProtKB-KW"/>
</dbReference>
<keyword evidence="2" id="KW-0378">Hydrolase</keyword>
<organism evidence="7 8">
    <name type="scientific">Pelodictyon luteolum</name>
    <dbReference type="NCBI Taxonomy" id="1100"/>
    <lineage>
        <taxon>Bacteria</taxon>
        <taxon>Pseudomonadati</taxon>
        <taxon>Chlorobiota</taxon>
        <taxon>Chlorobiia</taxon>
        <taxon>Chlorobiales</taxon>
        <taxon>Chlorobiaceae</taxon>
        <taxon>Chlorobium/Pelodictyon group</taxon>
        <taxon>Pelodictyon</taxon>
    </lineage>
</organism>
<dbReference type="InterPro" id="IPR005311">
    <property type="entry name" value="PBP_dimer"/>
</dbReference>
<keyword evidence="7" id="KW-0808">Transferase</keyword>
<dbReference type="Gene3D" id="3.40.710.10">
    <property type="entry name" value="DD-peptidase/beta-lactamase superfamily"/>
    <property type="match status" value="1"/>
</dbReference>